<dbReference type="AlphaFoldDB" id="A0AAV6GQI7"/>
<accession>A0AAV6GQI7</accession>
<dbReference type="EMBL" id="JADWDJ010000009">
    <property type="protein sequence ID" value="KAG5275811.1"/>
    <property type="molecule type" value="Genomic_DNA"/>
</dbReference>
<dbReference type="Pfam" id="PF05773">
    <property type="entry name" value="RWD"/>
    <property type="match status" value="1"/>
</dbReference>
<dbReference type="Proteomes" id="UP000823561">
    <property type="component" value="Chromosome 9"/>
</dbReference>
<dbReference type="PANTHER" id="PTHR15628">
    <property type="entry name" value="RWD DOMAIN-CONTAINING PROTEIN 3"/>
    <property type="match status" value="1"/>
</dbReference>
<comment type="function">
    <text evidence="6">Enhancer of SUMO conjugation. Increases SUMO conjugation to proteins by promoting the: binding of E1 and E2 enzymes, thioester linkage between SUMO and ube2i/ubc9 and transfer of SUMO to specific target proteins which include hif1a, pias, nfkbia, nr3c1 and top1. Has no effect on ubiquitination.</text>
</comment>
<organism evidence="8 9">
    <name type="scientific">Alosa alosa</name>
    <name type="common">allis shad</name>
    <dbReference type="NCBI Taxonomy" id="278164"/>
    <lineage>
        <taxon>Eukaryota</taxon>
        <taxon>Metazoa</taxon>
        <taxon>Chordata</taxon>
        <taxon>Craniata</taxon>
        <taxon>Vertebrata</taxon>
        <taxon>Euteleostomi</taxon>
        <taxon>Actinopterygii</taxon>
        <taxon>Neopterygii</taxon>
        <taxon>Teleostei</taxon>
        <taxon>Clupei</taxon>
        <taxon>Clupeiformes</taxon>
        <taxon>Clupeoidei</taxon>
        <taxon>Clupeidae</taxon>
        <taxon>Alosa</taxon>
    </lineage>
</organism>
<dbReference type="GO" id="GO:0033554">
    <property type="term" value="P:cellular response to stress"/>
    <property type="evidence" value="ECO:0007669"/>
    <property type="project" value="UniProtKB-ARBA"/>
</dbReference>
<dbReference type="GO" id="GO:0033235">
    <property type="term" value="P:positive regulation of protein sumoylation"/>
    <property type="evidence" value="ECO:0007669"/>
    <property type="project" value="InterPro"/>
</dbReference>
<dbReference type="InterPro" id="IPR016135">
    <property type="entry name" value="UBQ-conjugating_enzyme/RWD"/>
</dbReference>
<keyword evidence="4" id="KW-0963">Cytoplasm</keyword>
<gene>
    <name evidence="8" type="ORF">AALO_G00124830</name>
</gene>
<evidence type="ECO:0000256" key="2">
    <source>
        <dbReference type="ARBA" id="ARBA00004496"/>
    </source>
</evidence>
<evidence type="ECO:0000313" key="8">
    <source>
        <dbReference type="EMBL" id="KAG5275811.1"/>
    </source>
</evidence>
<dbReference type="FunFam" id="3.10.110.10:FF:000050">
    <property type="entry name" value="eIF-2-alpha kinase GCN2"/>
    <property type="match status" value="1"/>
</dbReference>
<evidence type="ECO:0000256" key="3">
    <source>
        <dbReference type="ARBA" id="ARBA00015444"/>
    </source>
</evidence>
<evidence type="ECO:0000259" key="7">
    <source>
        <dbReference type="PROSITE" id="PS50908"/>
    </source>
</evidence>
<dbReference type="CDD" id="cd23819">
    <property type="entry name" value="RWD_RWDD3"/>
    <property type="match status" value="1"/>
</dbReference>
<dbReference type="PANTHER" id="PTHR15628:SF1">
    <property type="entry name" value="RWD DOMAIN-CONTAINING PROTEIN 3"/>
    <property type="match status" value="1"/>
</dbReference>
<proteinExistence type="predicted"/>
<evidence type="ECO:0000256" key="1">
    <source>
        <dbReference type="ARBA" id="ARBA00004123"/>
    </source>
</evidence>
<dbReference type="Gene3D" id="3.10.110.10">
    <property type="entry name" value="Ubiquitin Conjugating Enzyme"/>
    <property type="match status" value="1"/>
</dbReference>
<dbReference type="InterPro" id="IPR038840">
    <property type="entry name" value="RWDD3"/>
</dbReference>
<dbReference type="CDD" id="cd24164">
    <property type="entry name" value="RWDD3_C"/>
    <property type="match status" value="1"/>
</dbReference>
<dbReference type="GO" id="GO:0005737">
    <property type="term" value="C:cytoplasm"/>
    <property type="evidence" value="ECO:0007669"/>
    <property type="project" value="UniProtKB-SubCell"/>
</dbReference>
<keyword evidence="9" id="KW-1185">Reference proteome</keyword>
<keyword evidence="5" id="KW-0539">Nucleus</keyword>
<dbReference type="PROSITE" id="PS50908">
    <property type="entry name" value="RWD"/>
    <property type="match status" value="1"/>
</dbReference>
<name>A0AAV6GQI7_9TELE</name>
<reference evidence="8" key="1">
    <citation type="submission" date="2020-10" db="EMBL/GenBank/DDBJ databases">
        <title>Chromosome-scale genome assembly of the Allis shad, Alosa alosa.</title>
        <authorList>
            <person name="Margot Z."/>
            <person name="Christophe K."/>
            <person name="Cabau C."/>
            <person name="Louis A."/>
            <person name="Berthelot C."/>
            <person name="Parey E."/>
            <person name="Roest Crollius H."/>
            <person name="Montfort J."/>
            <person name="Robinson-Rechavi M."/>
            <person name="Bucao C."/>
            <person name="Bouchez O."/>
            <person name="Gislard M."/>
            <person name="Lluch J."/>
            <person name="Milhes M."/>
            <person name="Lampietro C."/>
            <person name="Lopez Roques C."/>
            <person name="Donnadieu C."/>
            <person name="Braasch I."/>
            <person name="Desvignes T."/>
            <person name="Postlethwait J."/>
            <person name="Bobe J."/>
            <person name="Guiguen Y."/>
        </authorList>
    </citation>
    <scope>NUCLEOTIDE SEQUENCE</scope>
    <source>
        <strain evidence="8">M-15738</strain>
        <tissue evidence="8">Blood</tissue>
    </source>
</reference>
<dbReference type="GO" id="GO:1902073">
    <property type="term" value="P:positive regulation of hypoxia-inducible factor-1alpha signaling pathway"/>
    <property type="evidence" value="ECO:0007669"/>
    <property type="project" value="InterPro"/>
</dbReference>
<dbReference type="GO" id="GO:0005634">
    <property type="term" value="C:nucleus"/>
    <property type="evidence" value="ECO:0007669"/>
    <property type="project" value="UniProtKB-SubCell"/>
</dbReference>
<evidence type="ECO:0000256" key="5">
    <source>
        <dbReference type="ARBA" id="ARBA00023242"/>
    </source>
</evidence>
<comment type="caution">
    <text evidence="8">The sequence shown here is derived from an EMBL/GenBank/DDBJ whole genome shotgun (WGS) entry which is preliminary data.</text>
</comment>
<evidence type="ECO:0000256" key="6">
    <source>
        <dbReference type="ARBA" id="ARBA00053748"/>
    </source>
</evidence>
<dbReference type="GO" id="GO:0010468">
    <property type="term" value="P:regulation of gene expression"/>
    <property type="evidence" value="ECO:0007669"/>
    <property type="project" value="UniProtKB-ARBA"/>
</dbReference>
<feature type="domain" description="RWD" evidence="7">
    <location>
        <begin position="7"/>
        <end position="109"/>
    </location>
</feature>
<comment type="subcellular location">
    <subcellularLocation>
        <location evidence="2">Cytoplasm</location>
    </subcellularLocation>
    <subcellularLocation>
        <location evidence="1">Nucleus</location>
    </subcellularLocation>
</comment>
<sequence>MSSVAADELSVLSAIYCGKDEFELLEESAGKGFVFRIKLSVEAVTLSIIFHLSPGYPQCLPAISVTSEGLSRHQCQSVKENLNEKAVELQPGPMIHQLLSWFKENSSGLIMPTIAPTQKDVQGPWVALLHLDHMRAKTKYVRIIEKFTSELDLTGRLFMGRVILIMLQGTRKNIKEYLRLQKTVKVDIDSSGKKCKEKMMRVLCESPLSAGLQQLSTFDVIECSTHEDLKMEFQAIGFRGMYEEFVLSLL</sequence>
<evidence type="ECO:0000313" key="9">
    <source>
        <dbReference type="Proteomes" id="UP000823561"/>
    </source>
</evidence>
<evidence type="ECO:0000256" key="4">
    <source>
        <dbReference type="ARBA" id="ARBA00022490"/>
    </source>
</evidence>
<dbReference type="InterPro" id="IPR006575">
    <property type="entry name" value="RWD_dom"/>
</dbReference>
<dbReference type="SUPFAM" id="SSF54495">
    <property type="entry name" value="UBC-like"/>
    <property type="match status" value="1"/>
</dbReference>
<dbReference type="SMART" id="SM00591">
    <property type="entry name" value="RWD"/>
    <property type="match status" value="1"/>
</dbReference>
<protein>
    <recommendedName>
        <fullName evidence="3">RWD domain-containing protein 3</fullName>
    </recommendedName>
</protein>